<proteinExistence type="predicted"/>
<protein>
    <submittedName>
        <fullName evidence="1">Uncharacterized protein</fullName>
    </submittedName>
</protein>
<dbReference type="EMBL" id="VITO01000019">
    <property type="protein sequence ID" value="TWB21048.1"/>
    <property type="molecule type" value="Genomic_DNA"/>
</dbReference>
<evidence type="ECO:0000313" key="1">
    <source>
        <dbReference type="EMBL" id="TWB21048.1"/>
    </source>
</evidence>
<gene>
    <name evidence="1" type="ORF">FBZ88_11921</name>
</gene>
<keyword evidence="2" id="KW-1185">Reference proteome</keyword>
<reference evidence="1 2" key="1">
    <citation type="submission" date="2019-06" db="EMBL/GenBank/DDBJ databases">
        <title>Genomic Encyclopedia of Type Strains, Phase IV (KMG-V): Genome sequencing to study the core and pangenomes of soil and plant-associated prokaryotes.</title>
        <authorList>
            <person name="Whitman W."/>
        </authorList>
    </citation>
    <scope>NUCLEOTIDE SEQUENCE [LARGE SCALE GENOMIC DNA]</scope>
    <source>
        <strain evidence="1 2">BR 11865</strain>
    </source>
</reference>
<comment type="caution">
    <text evidence="1">The sequence shown here is derived from an EMBL/GenBank/DDBJ whole genome shotgun (WGS) entry which is preliminary data.</text>
</comment>
<dbReference type="RefSeq" id="WP_145619409.1">
    <property type="nucleotide sequence ID" value="NZ_VITO01000019.1"/>
</dbReference>
<evidence type="ECO:0000313" key="2">
    <source>
        <dbReference type="Proteomes" id="UP000316545"/>
    </source>
</evidence>
<sequence length="59" mass="6554">MAEPHPVHTVADYLTLWLSADAEAPRLKTRDTHGDPVELGEKDVADLTAILQAFLVQMR</sequence>
<accession>A0A560FHH0</accession>
<name>A0A560FHH0_9PROT</name>
<dbReference type="AlphaFoldDB" id="A0A560FHH0"/>
<organism evidence="1 2">
    <name type="scientific">Nitrospirillum amazonense</name>
    <dbReference type="NCBI Taxonomy" id="28077"/>
    <lineage>
        <taxon>Bacteria</taxon>
        <taxon>Pseudomonadati</taxon>
        <taxon>Pseudomonadota</taxon>
        <taxon>Alphaproteobacteria</taxon>
        <taxon>Rhodospirillales</taxon>
        <taxon>Azospirillaceae</taxon>
        <taxon>Nitrospirillum</taxon>
    </lineage>
</organism>
<dbReference type="Proteomes" id="UP000316545">
    <property type="component" value="Unassembled WGS sequence"/>
</dbReference>